<dbReference type="InterPro" id="IPR041698">
    <property type="entry name" value="Methyltransf_25"/>
</dbReference>
<dbReference type="OrthoDB" id="9760689at2"/>
<reference evidence="4 5" key="1">
    <citation type="submission" date="2015-11" db="EMBL/GenBank/DDBJ databases">
        <title>Genomic analysis of 38 Legionella species identifies large and diverse effector repertoires.</title>
        <authorList>
            <person name="Burstein D."/>
            <person name="Amaro F."/>
            <person name="Zusman T."/>
            <person name="Lifshitz Z."/>
            <person name="Cohen O."/>
            <person name="Gilbert J.A."/>
            <person name="Pupko T."/>
            <person name="Shuman H.A."/>
            <person name="Segal G."/>
        </authorList>
    </citation>
    <scope>NUCLEOTIDE SEQUENCE [LARGE SCALE GENOMIC DNA]</scope>
    <source>
        <strain evidence="4 5">ORW</strain>
    </source>
</reference>
<evidence type="ECO:0000256" key="1">
    <source>
        <dbReference type="ARBA" id="ARBA00022603"/>
    </source>
</evidence>
<dbReference type="GO" id="GO:0032259">
    <property type="term" value="P:methylation"/>
    <property type="evidence" value="ECO:0007669"/>
    <property type="project" value="UniProtKB-KW"/>
</dbReference>
<evidence type="ECO:0000313" key="4">
    <source>
        <dbReference type="EMBL" id="KTC83376.1"/>
    </source>
</evidence>
<evidence type="ECO:0000313" key="5">
    <source>
        <dbReference type="Proteomes" id="UP000054921"/>
    </source>
</evidence>
<feature type="domain" description="Methyltransferase" evidence="3">
    <location>
        <begin position="38"/>
        <end position="120"/>
    </location>
</feature>
<dbReference type="AlphaFoldDB" id="A0A0W0SJ28"/>
<proteinExistence type="predicted"/>
<protein>
    <submittedName>
        <fullName evidence="4">Methyltransferase</fullName>
    </submittedName>
</protein>
<keyword evidence="2 4" id="KW-0808">Transferase</keyword>
<dbReference type="Gene3D" id="3.40.50.150">
    <property type="entry name" value="Vaccinia Virus protein VP39"/>
    <property type="match status" value="1"/>
</dbReference>
<evidence type="ECO:0000256" key="2">
    <source>
        <dbReference type="ARBA" id="ARBA00022679"/>
    </source>
</evidence>
<comment type="caution">
    <text evidence="4">The sequence shown here is derived from an EMBL/GenBank/DDBJ whole genome shotgun (WGS) entry which is preliminary data.</text>
</comment>
<dbReference type="SUPFAM" id="SSF53335">
    <property type="entry name" value="S-adenosyl-L-methionine-dependent methyltransferases"/>
    <property type="match status" value="1"/>
</dbReference>
<dbReference type="RefSeq" id="WP_058387236.1">
    <property type="nucleotide sequence ID" value="NZ_LNXW01000005.1"/>
</dbReference>
<dbReference type="Pfam" id="PF13649">
    <property type="entry name" value="Methyltransf_25"/>
    <property type="match status" value="1"/>
</dbReference>
<dbReference type="STRING" id="28084.Lche_0035"/>
<sequence length="280" mass="32363">MIGHIFRDPNKYSKNNALQYNFAMKLLSKISFDSKSRVLDIGCGDGVITNEIAQIVREGCVFGTDISEQMIEFASKKYIDQYNLRFLVMDGSKNIFREQFDVIISFNCLHWIKDQENALFGIAKSAANGAQIALLLSHKKSLYHLVLDKVCSSVKWKDYFIDFISPRSFFDPYDYKEMLVKAGLQVLDLSEEEMTYSFKSKEQLKDFFIAAGSQIKQIPEKRKSEFLNDFVTEYLNAANCFHEDFIPVSFWCLQVIASKPDPKLMKIYDLDNQPMLFSKL</sequence>
<dbReference type="EMBL" id="LNXW01000005">
    <property type="protein sequence ID" value="KTC83376.1"/>
    <property type="molecule type" value="Genomic_DNA"/>
</dbReference>
<dbReference type="Proteomes" id="UP000054921">
    <property type="component" value="Unassembled WGS sequence"/>
</dbReference>
<accession>A0A0W0SJ28</accession>
<dbReference type="PANTHER" id="PTHR43861">
    <property type="entry name" value="TRANS-ACONITATE 2-METHYLTRANSFERASE-RELATED"/>
    <property type="match status" value="1"/>
</dbReference>
<name>A0A0W0SJ28_9GAMM</name>
<dbReference type="InterPro" id="IPR029063">
    <property type="entry name" value="SAM-dependent_MTases_sf"/>
</dbReference>
<dbReference type="PATRIC" id="fig|28084.5.peg.38"/>
<dbReference type="GO" id="GO:0008168">
    <property type="term" value="F:methyltransferase activity"/>
    <property type="evidence" value="ECO:0007669"/>
    <property type="project" value="UniProtKB-KW"/>
</dbReference>
<dbReference type="PANTHER" id="PTHR43861:SF1">
    <property type="entry name" value="TRANS-ACONITATE 2-METHYLTRANSFERASE"/>
    <property type="match status" value="1"/>
</dbReference>
<evidence type="ECO:0000259" key="3">
    <source>
        <dbReference type="Pfam" id="PF13649"/>
    </source>
</evidence>
<dbReference type="CDD" id="cd02440">
    <property type="entry name" value="AdoMet_MTases"/>
    <property type="match status" value="1"/>
</dbReference>
<keyword evidence="1 4" id="KW-0489">Methyltransferase</keyword>
<organism evidence="4 5">
    <name type="scientific">Legionella cherrii</name>
    <dbReference type="NCBI Taxonomy" id="28084"/>
    <lineage>
        <taxon>Bacteria</taxon>
        <taxon>Pseudomonadati</taxon>
        <taxon>Pseudomonadota</taxon>
        <taxon>Gammaproteobacteria</taxon>
        <taxon>Legionellales</taxon>
        <taxon>Legionellaceae</taxon>
        <taxon>Legionella</taxon>
    </lineage>
</organism>
<gene>
    <name evidence="4" type="ORF">Lche_0035</name>
</gene>